<feature type="compositionally biased region" description="Basic residues" evidence="1">
    <location>
        <begin position="35"/>
        <end position="57"/>
    </location>
</feature>
<feature type="compositionally biased region" description="Low complexity" evidence="1">
    <location>
        <begin position="111"/>
        <end position="127"/>
    </location>
</feature>
<sequence>MDAPPPPPLHSIDDADSGSHLTGVDSATIVLSGRAARKPRQPRRRRQSGPRLRRRLRPAASASLAEDARDECLGGRCRPLHGLQATLLALALALAWLRGFQLRSSRIGAANPPTTTSPSLTAAAASTHRNREVGTVDGEWMENVMK</sequence>
<dbReference type="EMBL" id="AC083944">
    <property type="protein sequence ID" value="AAM74306.1"/>
    <property type="molecule type" value="Genomic_DNA"/>
</dbReference>
<protein>
    <submittedName>
        <fullName evidence="2">Uncharacterized protein</fullName>
    </submittedName>
</protein>
<gene>
    <name evidence="2" type="primary">OSJNBa0047G15.24</name>
</gene>
<evidence type="ECO:0000313" key="2">
    <source>
        <dbReference type="EMBL" id="AAM74306.1"/>
    </source>
</evidence>
<reference evidence="3" key="1">
    <citation type="journal article" date="2005" name="Nature">
        <title>The map-based sequence of the rice genome.</title>
        <authorList>
            <consortium name="International rice genome sequencing project (IRGSP)"/>
            <person name="Matsumoto T."/>
            <person name="Wu J."/>
            <person name="Kanamori H."/>
            <person name="Katayose Y."/>
            <person name="Fujisawa M."/>
            <person name="Namiki N."/>
            <person name="Mizuno H."/>
            <person name="Yamamoto K."/>
            <person name="Antonio B.A."/>
            <person name="Baba T."/>
            <person name="Sakata K."/>
            <person name="Nagamura Y."/>
            <person name="Aoki H."/>
            <person name="Arikawa K."/>
            <person name="Arita K."/>
            <person name="Bito T."/>
            <person name="Chiden Y."/>
            <person name="Fujitsuka N."/>
            <person name="Fukunaka R."/>
            <person name="Hamada M."/>
            <person name="Harada C."/>
            <person name="Hayashi A."/>
            <person name="Hijishita S."/>
            <person name="Honda M."/>
            <person name="Hosokawa S."/>
            <person name="Ichikawa Y."/>
            <person name="Idonuma A."/>
            <person name="Iijima M."/>
            <person name="Ikeda M."/>
            <person name="Ikeno M."/>
            <person name="Ito K."/>
            <person name="Ito S."/>
            <person name="Ito T."/>
            <person name="Ito Y."/>
            <person name="Ito Y."/>
            <person name="Iwabuchi A."/>
            <person name="Kamiya K."/>
            <person name="Karasawa W."/>
            <person name="Kurita K."/>
            <person name="Katagiri S."/>
            <person name="Kikuta A."/>
            <person name="Kobayashi H."/>
            <person name="Kobayashi N."/>
            <person name="Machita K."/>
            <person name="Maehara T."/>
            <person name="Masukawa M."/>
            <person name="Mizubayashi T."/>
            <person name="Mukai Y."/>
            <person name="Nagasaki H."/>
            <person name="Nagata Y."/>
            <person name="Naito S."/>
            <person name="Nakashima M."/>
            <person name="Nakama Y."/>
            <person name="Nakamichi Y."/>
            <person name="Nakamura M."/>
            <person name="Meguro A."/>
            <person name="Negishi M."/>
            <person name="Ohta I."/>
            <person name="Ohta T."/>
            <person name="Okamoto M."/>
            <person name="Ono N."/>
            <person name="Saji S."/>
            <person name="Sakaguchi M."/>
            <person name="Sakai K."/>
            <person name="Shibata M."/>
            <person name="Shimokawa T."/>
            <person name="Song J."/>
            <person name="Takazaki Y."/>
            <person name="Terasawa K."/>
            <person name="Tsugane M."/>
            <person name="Tsuji K."/>
            <person name="Ueda S."/>
            <person name="Waki K."/>
            <person name="Yamagata H."/>
            <person name="Yamamoto M."/>
            <person name="Yamamoto S."/>
            <person name="Yamane H."/>
            <person name="Yoshiki S."/>
            <person name="Yoshihara R."/>
            <person name="Yukawa K."/>
            <person name="Zhong H."/>
            <person name="Yano M."/>
            <person name="Yuan Q."/>
            <person name="Ouyang S."/>
            <person name="Liu J."/>
            <person name="Jones K.M."/>
            <person name="Gansberger K."/>
            <person name="Moffat K."/>
            <person name="Hill J."/>
            <person name="Bera J."/>
            <person name="Fadrosh D."/>
            <person name="Jin S."/>
            <person name="Johri S."/>
            <person name="Kim M."/>
            <person name="Overton L."/>
            <person name="Reardon M."/>
            <person name="Tsitrin T."/>
            <person name="Vuong H."/>
            <person name="Weaver B."/>
            <person name="Ciecko A."/>
            <person name="Tallon L."/>
            <person name="Jackson J."/>
            <person name="Pai G."/>
            <person name="Aken S.V."/>
            <person name="Utterback T."/>
            <person name="Reidmuller S."/>
            <person name="Feldblyum T."/>
            <person name="Hsiao J."/>
            <person name="Zismann V."/>
            <person name="Iobst S."/>
            <person name="de Vazeille A.R."/>
            <person name="Buell C.R."/>
            <person name="Ying K."/>
            <person name="Li Y."/>
            <person name="Lu T."/>
            <person name="Huang Y."/>
            <person name="Zhao Q."/>
            <person name="Feng Q."/>
            <person name="Zhang L."/>
            <person name="Zhu J."/>
            <person name="Weng Q."/>
            <person name="Mu J."/>
            <person name="Lu Y."/>
            <person name="Fan D."/>
            <person name="Liu Y."/>
            <person name="Guan J."/>
            <person name="Zhang Y."/>
            <person name="Yu S."/>
            <person name="Liu X."/>
            <person name="Zhang Y."/>
            <person name="Hong G."/>
            <person name="Han B."/>
            <person name="Choisne N."/>
            <person name="Demange N."/>
            <person name="Orjeda G."/>
            <person name="Samain S."/>
            <person name="Cattolico L."/>
            <person name="Pelletier E."/>
            <person name="Couloux A."/>
            <person name="Segurens B."/>
            <person name="Wincker P."/>
            <person name="D'Hont A."/>
            <person name="Scarpelli C."/>
            <person name="Weissenbach J."/>
            <person name="Salanoubat M."/>
            <person name="Quetier F."/>
            <person name="Yu Y."/>
            <person name="Kim H.R."/>
            <person name="Rambo T."/>
            <person name="Currie J."/>
            <person name="Collura K."/>
            <person name="Luo M."/>
            <person name="Yang T."/>
            <person name="Ammiraju J.S.S."/>
            <person name="Engler F."/>
            <person name="Soderlund C."/>
            <person name="Wing R.A."/>
            <person name="Palmer L.E."/>
            <person name="de la Bastide M."/>
            <person name="Spiegel L."/>
            <person name="Nascimento L."/>
            <person name="Zutavern T."/>
            <person name="O'Shaughnessy A."/>
            <person name="Dike S."/>
            <person name="Dedhia N."/>
            <person name="Preston R."/>
            <person name="Balija V."/>
            <person name="McCombie W.R."/>
            <person name="Chow T."/>
            <person name="Chen H."/>
            <person name="Chung M."/>
            <person name="Chen C."/>
            <person name="Shaw J."/>
            <person name="Wu H."/>
            <person name="Hsiao K."/>
            <person name="Chao Y."/>
            <person name="Chu M."/>
            <person name="Cheng C."/>
            <person name="Hour A."/>
            <person name="Lee P."/>
            <person name="Lin S."/>
            <person name="Lin Y."/>
            <person name="Liou J."/>
            <person name="Liu S."/>
            <person name="Hsing Y."/>
            <person name="Raghuvanshi S."/>
            <person name="Mohanty A."/>
            <person name="Bharti A.K."/>
            <person name="Gaur A."/>
            <person name="Gupta V."/>
            <person name="Kumar D."/>
            <person name="Ravi V."/>
            <person name="Vij S."/>
            <person name="Kapur A."/>
            <person name="Khurana P."/>
            <person name="Khurana P."/>
            <person name="Khurana J.P."/>
            <person name="Tyagi A.K."/>
            <person name="Gaikwad K."/>
            <person name="Singh A."/>
            <person name="Dalal V."/>
            <person name="Srivastava S."/>
            <person name="Dixit A."/>
            <person name="Pal A.K."/>
            <person name="Ghazi I.A."/>
            <person name="Yadav M."/>
            <person name="Pandit A."/>
            <person name="Bhargava A."/>
            <person name="Sureshbabu K."/>
            <person name="Batra K."/>
            <person name="Sharma T.R."/>
            <person name="Mohapatra T."/>
            <person name="Singh N.K."/>
            <person name="Messing J."/>
            <person name="Nelson A.B."/>
            <person name="Fuks G."/>
            <person name="Kavchok S."/>
            <person name="Keizer G."/>
            <person name="Linton E."/>
            <person name="Llaca V."/>
            <person name="Song R."/>
            <person name="Tanyolac B."/>
            <person name="Young S."/>
            <person name="Ho-Il K."/>
            <person name="Hahn J.H."/>
            <person name="Sangsakoo G."/>
            <person name="Vanavichit A."/>
            <person name="de Mattos Luiz.A.T."/>
            <person name="Zimmer P.D."/>
            <person name="Malone G."/>
            <person name="Dellagostin O."/>
            <person name="de Oliveira A.C."/>
            <person name="Bevan M."/>
            <person name="Bancroft I."/>
            <person name="Minx P."/>
            <person name="Cordum H."/>
            <person name="Wilson R."/>
            <person name="Cheng Z."/>
            <person name="Jin W."/>
            <person name="Jiang J."/>
            <person name="Leong S.A."/>
            <person name="Iwama H."/>
            <person name="Gojobori T."/>
            <person name="Itoh T."/>
            <person name="Niimura Y."/>
            <person name="Fujii Y."/>
            <person name="Habara T."/>
            <person name="Sakai H."/>
            <person name="Sato Y."/>
            <person name="Wilson G."/>
            <person name="Kumar K."/>
            <person name="McCouch S."/>
            <person name="Juretic N."/>
            <person name="Hoen D."/>
            <person name="Wright S."/>
            <person name="Bruskiewich R."/>
            <person name="Bureau T."/>
            <person name="Miyao A."/>
            <person name="Hirochika H."/>
            <person name="Nishikawa T."/>
            <person name="Kadowaki K."/>
            <person name="Sugiura M."/>
            <person name="Burr B."/>
            <person name="Sasaki T."/>
        </authorList>
    </citation>
    <scope>NUCLEOTIDE SEQUENCE [LARGE SCALE GENOMIC DNA]</scope>
    <source>
        <strain evidence="3">cv. Nipponbare</strain>
    </source>
</reference>
<organism evidence="2 3">
    <name type="scientific">Oryza sativa subsp. japonica</name>
    <name type="common">Rice</name>
    <dbReference type="NCBI Taxonomy" id="39947"/>
    <lineage>
        <taxon>Eukaryota</taxon>
        <taxon>Viridiplantae</taxon>
        <taxon>Streptophyta</taxon>
        <taxon>Embryophyta</taxon>
        <taxon>Tracheophyta</taxon>
        <taxon>Spermatophyta</taxon>
        <taxon>Magnoliopsida</taxon>
        <taxon>Liliopsida</taxon>
        <taxon>Poales</taxon>
        <taxon>Poaceae</taxon>
        <taxon>BOP clade</taxon>
        <taxon>Oryzoideae</taxon>
        <taxon>Oryzeae</taxon>
        <taxon>Oryzinae</taxon>
        <taxon>Oryza</taxon>
        <taxon>Oryza sativa</taxon>
    </lineage>
</organism>
<accession>Q8LNA3</accession>
<reference evidence="3" key="2">
    <citation type="journal article" date="2008" name="Nucleic Acids Res.">
        <title>The rice annotation project database (RAP-DB): 2008 update.</title>
        <authorList>
            <consortium name="The rice annotation project (RAP)"/>
        </authorList>
    </citation>
    <scope>GENOME REANNOTATION</scope>
    <source>
        <strain evidence="3">cv. Nipponbare</strain>
    </source>
</reference>
<dbReference type="Proteomes" id="UP000000763">
    <property type="component" value="Chromosome 10"/>
</dbReference>
<evidence type="ECO:0000256" key="1">
    <source>
        <dbReference type="SAM" id="MobiDB-lite"/>
    </source>
</evidence>
<name>Q8LNA3_ORYSJ</name>
<dbReference type="AlphaFoldDB" id="Q8LNA3"/>
<feature type="region of interest" description="Disordered" evidence="1">
    <location>
        <begin position="28"/>
        <end position="67"/>
    </location>
</feature>
<feature type="region of interest" description="Disordered" evidence="1">
    <location>
        <begin position="1"/>
        <end position="20"/>
    </location>
</feature>
<proteinExistence type="predicted"/>
<feature type="region of interest" description="Disordered" evidence="1">
    <location>
        <begin position="111"/>
        <end position="137"/>
    </location>
</feature>
<evidence type="ECO:0000313" key="3">
    <source>
        <dbReference type="Proteomes" id="UP000000763"/>
    </source>
</evidence>